<dbReference type="Proteomes" id="UP000297258">
    <property type="component" value="Unassembled WGS sequence"/>
</dbReference>
<accession>A0A4Y9SW29</accession>
<evidence type="ECO:0000313" key="1">
    <source>
        <dbReference type="EMBL" id="TFW28936.1"/>
    </source>
</evidence>
<keyword evidence="2" id="KW-1185">Reference proteome</keyword>
<name>A0A4Y9SW29_9BURK</name>
<gene>
    <name evidence="1" type="ORF">E4O92_20105</name>
</gene>
<comment type="caution">
    <text evidence="1">The sequence shown here is derived from an EMBL/GenBank/DDBJ whole genome shotgun (WGS) entry which is preliminary data.</text>
</comment>
<sequence length="720" mass="79794">MFTEKSIELRVTFVDLGCNEQPPQFGAYQLDDAGRPIRKIGAYDGKVFRIEPANVQLFALGPNVDDLSSLQADNLITYRLPQKIDEWRNGAVLARDIWSRFIPLFTCVTGTVRKCRPWYWQLFDDIRLAPALSLMQSTRIKPITAEVNQHIVFPFGCLPVCDGMVEVYERECCCPYIPIPILLDRLREILRHLPIPLPDPIPTGPDPTPITARMVQTQASTLQARAAQLDFSAIPPENLHTDYLALRTMSNEMATQYVQQRTYLWPLFCQCSVRKVAQTSIQPGGRFDVCFLRPPRRPNCVITYAYKVKQIINGVLTVVYDGLAAHQYFGASEPANIRTYNPVVRTCADGPGYPPPNDGAPFVMLEYVTGPGTRHFNFPVQKGEKQVDTLGANHGTYTTSYAPDCPWATRLGLRLWFSPDLEPIATYYRLTAYAVDSASGLAVGAPNVLKDSVTWDKFVTDQIVGPETLGPVSVGTEQNLFRIPYWNNTDHRYLSGQFHQVWNTASSNFPDGKYMLIIEVFDKSGNRIKPTGAPGAGTPANFQFRRWQSAIETQSVPFADVAHIFWIDNTPVSGKIVDLRKGGIANTGECQYMSGPGSTTFAIGFKAYHVHGVTTYPTSPDDDSFMASYSIHWQRGLNGNTGTLGPAAGGNNHTDVGEDGVPVSSGTETFANMLTSMGTVLQRCTFSVSLYVAAKHFDGYGRISAYDYPQTASFALEITG</sequence>
<proteinExistence type="predicted"/>
<organism evidence="1 2">
    <name type="scientific">Massilia horti</name>
    <dbReference type="NCBI Taxonomy" id="2562153"/>
    <lineage>
        <taxon>Bacteria</taxon>
        <taxon>Pseudomonadati</taxon>
        <taxon>Pseudomonadota</taxon>
        <taxon>Betaproteobacteria</taxon>
        <taxon>Burkholderiales</taxon>
        <taxon>Oxalobacteraceae</taxon>
        <taxon>Telluria group</taxon>
        <taxon>Massilia</taxon>
    </lineage>
</organism>
<protein>
    <submittedName>
        <fullName evidence="1">Uncharacterized protein</fullName>
    </submittedName>
</protein>
<reference evidence="1 2" key="1">
    <citation type="submission" date="2019-03" db="EMBL/GenBank/DDBJ databases">
        <title>Draft genome of Massilia hortus sp. nov., a novel bacterial species of the Oxalobacteraceae family.</title>
        <authorList>
            <person name="Peta V."/>
            <person name="Raths R."/>
            <person name="Bucking H."/>
        </authorList>
    </citation>
    <scope>NUCLEOTIDE SEQUENCE [LARGE SCALE GENOMIC DNA]</scope>
    <source>
        <strain evidence="1 2">ONC3</strain>
    </source>
</reference>
<dbReference type="OrthoDB" id="9255466at2"/>
<dbReference type="RefSeq" id="WP_135191437.1">
    <property type="nucleotide sequence ID" value="NZ_SPUM01000132.1"/>
</dbReference>
<dbReference type="EMBL" id="SPUM01000132">
    <property type="protein sequence ID" value="TFW28936.1"/>
    <property type="molecule type" value="Genomic_DNA"/>
</dbReference>
<evidence type="ECO:0000313" key="2">
    <source>
        <dbReference type="Proteomes" id="UP000297258"/>
    </source>
</evidence>
<dbReference type="AlphaFoldDB" id="A0A4Y9SW29"/>